<sequence length="250" mass="27020">MSTPTAKPGAPKEVEGAYLATKDANIDIPALPVEEIPQQFRRQSVYFETNEAPGTIIINPSQRVLHYVTGKNQALRYGISVGRSGFEWSGTAVVTEKKPWPTWTPPKEMIARDPKLAKWKDGQPGGPTNPLGARAIYLTTNGVDYGYRIHGTPEWRSIGRNASSGCIRMINQDVIDLYNRLQGGEKVVVLTRDGQYPTRLSLPPPAPVKKVEPAPVVVPAAMPSFNPLLQGVPPALQAPAATTTTTTTGG</sequence>
<evidence type="ECO:0000259" key="10">
    <source>
        <dbReference type="PROSITE" id="PS52029"/>
    </source>
</evidence>
<evidence type="ECO:0000256" key="9">
    <source>
        <dbReference type="PROSITE-ProRule" id="PRU01373"/>
    </source>
</evidence>
<evidence type="ECO:0000256" key="3">
    <source>
        <dbReference type="ARBA" id="ARBA00022676"/>
    </source>
</evidence>
<dbReference type="FunFam" id="2.40.440.10:FF:000002">
    <property type="entry name" value="L,D-transpeptidase ErfK/SrfK"/>
    <property type="match status" value="1"/>
</dbReference>
<feature type="active site" description="Proton donor/acceptor" evidence="9">
    <location>
        <position position="150"/>
    </location>
</feature>
<dbReference type="InterPro" id="IPR050979">
    <property type="entry name" value="LD-transpeptidase"/>
</dbReference>
<keyword evidence="3" id="KW-0328">Glycosyltransferase</keyword>
<name>A0A6M1U615_9RHOB</name>
<dbReference type="GO" id="GO:0071555">
    <property type="term" value="P:cell wall organization"/>
    <property type="evidence" value="ECO:0007669"/>
    <property type="project" value="UniProtKB-UniRule"/>
</dbReference>
<dbReference type="GO" id="GO:0071972">
    <property type="term" value="F:peptidoglycan L,D-transpeptidase activity"/>
    <property type="evidence" value="ECO:0007669"/>
    <property type="project" value="TreeGrafter"/>
</dbReference>
<dbReference type="InterPro" id="IPR005490">
    <property type="entry name" value="LD_TPept_cat_dom"/>
</dbReference>
<dbReference type="PANTHER" id="PTHR30582:SF24">
    <property type="entry name" value="L,D-TRANSPEPTIDASE ERFK_SRFK-RELATED"/>
    <property type="match status" value="1"/>
</dbReference>
<dbReference type="InterPro" id="IPR038063">
    <property type="entry name" value="Transpep_catalytic_dom"/>
</dbReference>
<evidence type="ECO:0000256" key="2">
    <source>
        <dbReference type="ARBA" id="ARBA00005992"/>
    </source>
</evidence>
<dbReference type="GO" id="GO:0018104">
    <property type="term" value="P:peptidoglycan-protein cross-linking"/>
    <property type="evidence" value="ECO:0007669"/>
    <property type="project" value="TreeGrafter"/>
</dbReference>
<dbReference type="SUPFAM" id="SSF141523">
    <property type="entry name" value="L,D-transpeptidase catalytic domain-like"/>
    <property type="match status" value="1"/>
</dbReference>
<accession>A0A6M1U615</accession>
<evidence type="ECO:0000256" key="1">
    <source>
        <dbReference type="ARBA" id="ARBA00004752"/>
    </source>
</evidence>
<keyword evidence="12" id="KW-1185">Reference proteome</keyword>
<evidence type="ECO:0000313" key="12">
    <source>
        <dbReference type="Proteomes" id="UP000474758"/>
    </source>
</evidence>
<dbReference type="GO" id="GO:0005576">
    <property type="term" value="C:extracellular region"/>
    <property type="evidence" value="ECO:0007669"/>
    <property type="project" value="TreeGrafter"/>
</dbReference>
<comment type="caution">
    <text evidence="11">The sequence shown here is derived from an EMBL/GenBank/DDBJ whole genome shotgun (WGS) entry which is preliminary data.</text>
</comment>
<dbReference type="Gene3D" id="2.40.440.10">
    <property type="entry name" value="L,D-transpeptidase catalytic domain-like"/>
    <property type="match status" value="1"/>
</dbReference>
<evidence type="ECO:0000256" key="8">
    <source>
        <dbReference type="ARBA" id="ARBA00023316"/>
    </source>
</evidence>
<gene>
    <name evidence="11" type="ORF">G5V65_20350</name>
</gene>
<keyword evidence="8 9" id="KW-0961">Cell wall biogenesis/degradation</keyword>
<reference evidence="11 12" key="1">
    <citation type="submission" date="2020-02" db="EMBL/GenBank/DDBJ databases">
        <title>Rhodobacter translucens sp. nov., a novel bacterium isolated from activated sludge.</title>
        <authorList>
            <person name="Liu J."/>
        </authorList>
    </citation>
    <scope>NUCLEOTIDE SEQUENCE [LARGE SCALE GENOMIC DNA]</scope>
    <source>
        <strain evidence="11 12">HX-7-19</strain>
    </source>
</reference>
<evidence type="ECO:0000313" key="11">
    <source>
        <dbReference type="EMBL" id="NGQ93244.1"/>
    </source>
</evidence>
<evidence type="ECO:0000256" key="4">
    <source>
        <dbReference type="ARBA" id="ARBA00022679"/>
    </source>
</evidence>
<dbReference type="Pfam" id="PF03734">
    <property type="entry name" value="YkuD"/>
    <property type="match status" value="1"/>
</dbReference>
<dbReference type="PANTHER" id="PTHR30582">
    <property type="entry name" value="L,D-TRANSPEPTIDASE"/>
    <property type="match status" value="1"/>
</dbReference>
<dbReference type="UniPathway" id="UPA00219"/>
<feature type="domain" description="L,D-TPase catalytic" evidence="10">
    <location>
        <begin position="54"/>
        <end position="190"/>
    </location>
</feature>
<dbReference type="GO" id="GO:0016757">
    <property type="term" value="F:glycosyltransferase activity"/>
    <property type="evidence" value="ECO:0007669"/>
    <property type="project" value="UniProtKB-KW"/>
</dbReference>
<dbReference type="CDD" id="cd16913">
    <property type="entry name" value="YkuD_like"/>
    <property type="match status" value="1"/>
</dbReference>
<dbReference type="AlphaFoldDB" id="A0A6M1U615"/>
<dbReference type="EMBL" id="JAALFE010000038">
    <property type="protein sequence ID" value="NGQ93244.1"/>
    <property type="molecule type" value="Genomic_DNA"/>
</dbReference>
<evidence type="ECO:0000256" key="5">
    <source>
        <dbReference type="ARBA" id="ARBA00022801"/>
    </source>
</evidence>
<evidence type="ECO:0000256" key="7">
    <source>
        <dbReference type="ARBA" id="ARBA00022984"/>
    </source>
</evidence>
<comment type="similarity">
    <text evidence="2">Belongs to the YkuD family.</text>
</comment>
<keyword evidence="4" id="KW-0808">Transferase</keyword>
<protein>
    <submittedName>
        <fullName evidence="11">L,D-transpeptidase</fullName>
    </submittedName>
</protein>
<feature type="active site" description="Nucleophile" evidence="9">
    <location>
        <position position="166"/>
    </location>
</feature>
<keyword evidence="7 9" id="KW-0573">Peptidoglycan synthesis</keyword>
<keyword evidence="5" id="KW-0378">Hydrolase</keyword>
<comment type="pathway">
    <text evidence="1 9">Cell wall biogenesis; peptidoglycan biosynthesis.</text>
</comment>
<dbReference type="PROSITE" id="PS52029">
    <property type="entry name" value="LD_TPASE"/>
    <property type="match status" value="1"/>
</dbReference>
<dbReference type="Proteomes" id="UP000474758">
    <property type="component" value="Unassembled WGS sequence"/>
</dbReference>
<proteinExistence type="inferred from homology"/>
<evidence type="ECO:0000256" key="6">
    <source>
        <dbReference type="ARBA" id="ARBA00022960"/>
    </source>
</evidence>
<organism evidence="11 12">
    <name type="scientific">Paragemmobacter kunshanensis</name>
    <dbReference type="NCBI Taxonomy" id="2583234"/>
    <lineage>
        <taxon>Bacteria</taxon>
        <taxon>Pseudomonadati</taxon>
        <taxon>Pseudomonadota</taxon>
        <taxon>Alphaproteobacteria</taxon>
        <taxon>Rhodobacterales</taxon>
        <taxon>Paracoccaceae</taxon>
        <taxon>Paragemmobacter</taxon>
    </lineage>
</organism>
<dbReference type="GO" id="GO:0008360">
    <property type="term" value="P:regulation of cell shape"/>
    <property type="evidence" value="ECO:0007669"/>
    <property type="project" value="UniProtKB-UniRule"/>
</dbReference>
<keyword evidence="6 9" id="KW-0133">Cell shape</keyword>